<proteinExistence type="predicted"/>
<sequence>MVNRKSFTIPYWTFKIPNEAAEALLFLLFINRDVYYMIFSAVSICLFSIK</sequence>
<reference evidence="1" key="2">
    <citation type="journal article" date="2016" name="Mol. Ecol.">
        <title>Population genomics of the filarial nematode parasite Wuchereria bancrofti from mosquitoes.</title>
        <authorList>
            <person name="Small S.T."/>
            <person name="Reimer L.J."/>
            <person name="Tisch D.J."/>
            <person name="King C.L."/>
            <person name="Christensen B.M."/>
            <person name="Siba P.M."/>
            <person name="Kazura J.W."/>
            <person name="Serre D."/>
            <person name="Zimmerman P.A."/>
        </authorList>
    </citation>
    <scope>NUCLEOTIDE SEQUENCE</scope>
    <source>
        <strain evidence="1">pt0022</strain>
    </source>
</reference>
<dbReference type="WBParaSite" id="mrna-Wban_01327">
    <property type="protein sequence ID" value="mrna-Wban_01327"/>
    <property type="gene ID" value="Wban_01327"/>
</dbReference>
<protein>
    <submittedName>
        <fullName evidence="2">Uncharacterized protein</fullName>
    </submittedName>
</protein>
<evidence type="ECO:0000313" key="2">
    <source>
        <dbReference type="WBParaSite" id="mrna-Wban_01327"/>
    </source>
</evidence>
<dbReference type="AlphaFoldDB" id="A0AAF5PIW2"/>
<organism evidence="1 2">
    <name type="scientific">Wuchereria bancrofti</name>
    <dbReference type="NCBI Taxonomy" id="6293"/>
    <lineage>
        <taxon>Eukaryota</taxon>
        <taxon>Metazoa</taxon>
        <taxon>Ecdysozoa</taxon>
        <taxon>Nematoda</taxon>
        <taxon>Chromadorea</taxon>
        <taxon>Rhabditida</taxon>
        <taxon>Spirurina</taxon>
        <taxon>Spiruromorpha</taxon>
        <taxon>Filarioidea</taxon>
        <taxon>Onchocercidae</taxon>
        <taxon>Wuchereria</taxon>
    </lineage>
</organism>
<reference evidence="2" key="3">
    <citation type="submission" date="2024-02" db="UniProtKB">
        <authorList>
            <consortium name="WormBaseParasite"/>
        </authorList>
    </citation>
    <scope>IDENTIFICATION</scope>
    <source>
        <strain evidence="2">pt0022</strain>
    </source>
</reference>
<name>A0AAF5PIW2_WUCBA</name>
<accession>A0AAF5PIW2</accession>
<evidence type="ECO:0000313" key="1">
    <source>
        <dbReference type="Proteomes" id="UP000093561"/>
    </source>
</evidence>
<dbReference type="Proteomes" id="UP000093561">
    <property type="component" value="Unassembled WGS sequence"/>
</dbReference>
<reference evidence="1" key="1">
    <citation type="submission" date="2015-03" db="EMBL/GenBank/DDBJ databases">
        <title>Wuchereria bancrofti Genome Sequencing Papua New Guinea Strain.</title>
        <authorList>
            <person name="Small S.T."/>
            <person name="Serre D."/>
            <person name="Zimmerman P.A."/>
        </authorList>
    </citation>
    <scope>NUCLEOTIDE SEQUENCE [LARGE SCALE GENOMIC DNA]</scope>
    <source>
        <strain evidence="1">pt0022</strain>
    </source>
</reference>